<dbReference type="GO" id="GO:0008270">
    <property type="term" value="F:zinc ion binding"/>
    <property type="evidence" value="ECO:0007669"/>
    <property type="project" value="InterPro"/>
</dbReference>
<name>A0A9P4TXD0_9PEZI</name>
<dbReference type="CDD" id="cd00067">
    <property type="entry name" value="GAL4"/>
    <property type="match status" value="1"/>
</dbReference>
<gene>
    <name evidence="4" type="ORF">EJ08DRAFT_280598</name>
</gene>
<evidence type="ECO:0000313" key="5">
    <source>
        <dbReference type="Proteomes" id="UP000800235"/>
    </source>
</evidence>
<dbReference type="OrthoDB" id="5394557at2759"/>
<comment type="caution">
    <text evidence="4">The sequence shown here is derived from an EMBL/GenBank/DDBJ whole genome shotgun (WGS) entry which is preliminary data.</text>
</comment>
<organism evidence="4 5">
    <name type="scientific">Tothia fuscella</name>
    <dbReference type="NCBI Taxonomy" id="1048955"/>
    <lineage>
        <taxon>Eukaryota</taxon>
        <taxon>Fungi</taxon>
        <taxon>Dikarya</taxon>
        <taxon>Ascomycota</taxon>
        <taxon>Pezizomycotina</taxon>
        <taxon>Dothideomycetes</taxon>
        <taxon>Pleosporomycetidae</taxon>
        <taxon>Venturiales</taxon>
        <taxon>Cylindrosympodiaceae</taxon>
        <taxon>Tothia</taxon>
    </lineage>
</organism>
<evidence type="ECO:0000256" key="2">
    <source>
        <dbReference type="SAM" id="MobiDB-lite"/>
    </source>
</evidence>
<protein>
    <recommendedName>
        <fullName evidence="3">Zn(2)-C6 fungal-type domain-containing protein</fullName>
    </recommendedName>
</protein>
<proteinExistence type="predicted"/>
<reference evidence="4" key="1">
    <citation type="journal article" date="2020" name="Stud. Mycol.">
        <title>101 Dothideomycetes genomes: a test case for predicting lifestyles and emergence of pathogens.</title>
        <authorList>
            <person name="Haridas S."/>
            <person name="Albert R."/>
            <person name="Binder M."/>
            <person name="Bloem J."/>
            <person name="Labutti K."/>
            <person name="Salamov A."/>
            <person name="Andreopoulos B."/>
            <person name="Baker S."/>
            <person name="Barry K."/>
            <person name="Bills G."/>
            <person name="Bluhm B."/>
            <person name="Cannon C."/>
            <person name="Castanera R."/>
            <person name="Culley D."/>
            <person name="Daum C."/>
            <person name="Ezra D."/>
            <person name="Gonzalez J."/>
            <person name="Henrissat B."/>
            <person name="Kuo A."/>
            <person name="Liang C."/>
            <person name="Lipzen A."/>
            <person name="Lutzoni F."/>
            <person name="Magnuson J."/>
            <person name="Mondo S."/>
            <person name="Nolan M."/>
            <person name="Ohm R."/>
            <person name="Pangilinan J."/>
            <person name="Park H.-J."/>
            <person name="Ramirez L."/>
            <person name="Alfaro M."/>
            <person name="Sun H."/>
            <person name="Tritt A."/>
            <person name="Yoshinaga Y."/>
            <person name="Zwiers L.-H."/>
            <person name="Turgeon B."/>
            <person name="Goodwin S."/>
            <person name="Spatafora J."/>
            <person name="Crous P."/>
            <person name="Grigoriev I."/>
        </authorList>
    </citation>
    <scope>NUCLEOTIDE SEQUENCE</scope>
    <source>
        <strain evidence="4">CBS 130266</strain>
    </source>
</reference>
<dbReference type="PROSITE" id="PS50048">
    <property type="entry name" value="ZN2_CY6_FUNGAL_2"/>
    <property type="match status" value="1"/>
</dbReference>
<keyword evidence="5" id="KW-1185">Reference proteome</keyword>
<feature type="compositionally biased region" description="Basic and acidic residues" evidence="2">
    <location>
        <begin position="459"/>
        <end position="472"/>
    </location>
</feature>
<dbReference type="Gene3D" id="4.10.240.10">
    <property type="entry name" value="Zn(2)-C6 fungal-type DNA-binding domain"/>
    <property type="match status" value="1"/>
</dbReference>
<sequence>MMTRTLYDSVDMERYRRHFPLQHWEQRNLNTALELSHSDRLQMRSAPIHCRPERMPEPDQDSNGSQTRRQRIAVACARCRKRKIKCSGDPGNGLGCQNCRNAGSGACNFFRVGSHDVGPPALNGLQQPPNSGLNGYGVPSSIDRMGYVQVPPGYGYSSRGYPHAPIPLSITTRNLTPSDYGLQYDSDSPTDNYGLQTAPLTAHDTYTGYDIPNYSGRAWTHPGQRIPTAYSHYAEQEASAGYSTSLPNYAPSMPIRQPLSASDNGSSFNVVALQYSLPNAVDRRLPNPMPNGTSQQQSYAATSNMNAMAHRANALGISGLQSHHNLSAAYTSKSQQSAWVPENGQEAPRSDSIPSMSSNADLIAPPPSKASTTASSSTASESKSPSYINNGTSPEESPTNPIQTYNTTASSNYSSASSTRSLISSGSGHSLHGSQSHPDFSTVARQNSQANLYSYSREPAPRAMEELDRDGEGTLVNGERYQPLDQPRADRSHIDARRHREIREAHQLQHRASLQSIQSPS</sequence>
<dbReference type="EMBL" id="MU007047">
    <property type="protein sequence ID" value="KAF2429470.1"/>
    <property type="molecule type" value="Genomic_DNA"/>
</dbReference>
<accession>A0A9P4TXD0</accession>
<dbReference type="InterPro" id="IPR036864">
    <property type="entry name" value="Zn2-C6_fun-type_DNA-bd_sf"/>
</dbReference>
<feature type="region of interest" description="Disordered" evidence="2">
    <location>
        <begin position="333"/>
        <end position="492"/>
    </location>
</feature>
<feature type="domain" description="Zn(2)-C6 fungal-type" evidence="3">
    <location>
        <begin position="75"/>
        <end position="109"/>
    </location>
</feature>
<evidence type="ECO:0000259" key="3">
    <source>
        <dbReference type="PROSITE" id="PS50048"/>
    </source>
</evidence>
<feature type="region of interest" description="Disordered" evidence="2">
    <location>
        <begin position="48"/>
        <end position="69"/>
    </location>
</feature>
<dbReference type="Pfam" id="PF00172">
    <property type="entry name" value="Zn_clus"/>
    <property type="match status" value="1"/>
</dbReference>
<dbReference type="InterPro" id="IPR001138">
    <property type="entry name" value="Zn2Cys6_DnaBD"/>
</dbReference>
<feature type="compositionally biased region" description="Polar residues" evidence="2">
    <location>
        <begin position="443"/>
        <end position="454"/>
    </location>
</feature>
<keyword evidence="1" id="KW-0539">Nucleus</keyword>
<evidence type="ECO:0000313" key="4">
    <source>
        <dbReference type="EMBL" id="KAF2429470.1"/>
    </source>
</evidence>
<feature type="compositionally biased region" description="Polar residues" evidence="2">
    <location>
        <begin position="387"/>
        <end position="403"/>
    </location>
</feature>
<feature type="compositionally biased region" description="Low complexity" evidence="2">
    <location>
        <begin position="404"/>
        <end position="437"/>
    </location>
</feature>
<dbReference type="Proteomes" id="UP000800235">
    <property type="component" value="Unassembled WGS sequence"/>
</dbReference>
<feature type="compositionally biased region" description="Low complexity" evidence="2">
    <location>
        <begin position="369"/>
        <end position="386"/>
    </location>
</feature>
<dbReference type="SUPFAM" id="SSF57701">
    <property type="entry name" value="Zn2/Cys6 DNA-binding domain"/>
    <property type="match status" value="1"/>
</dbReference>
<dbReference type="SMART" id="SM00066">
    <property type="entry name" value="GAL4"/>
    <property type="match status" value="1"/>
</dbReference>
<dbReference type="AlphaFoldDB" id="A0A9P4TXD0"/>
<dbReference type="GO" id="GO:0000981">
    <property type="term" value="F:DNA-binding transcription factor activity, RNA polymerase II-specific"/>
    <property type="evidence" value="ECO:0007669"/>
    <property type="project" value="InterPro"/>
</dbReference>
<evidence type="ECO:0000256" key="1">
    <source>
        <dbReference type="ARBA" id="ARBA00023242"/>
    </source>
</evidence>
<dbReference type="PROSITE" id="PS00463">
    <property type="entry name" value="ZN2_CY6_FUNGAL_1"/>
    <property type="match status" value="1"/>
</dbReference>